<proteinExistence type="inferred from homology"/>
<protein>
    <submittedName>
        <fullName evidence="2">DUF567-domain-containing protein</fullName>
    </submittedName>
</protein>
<dbReference type="Pfam" id="PF04525">
    <property type="entry name" value="LOR"/>
    <property type="match status" value="1"/>
</dbReference>
<dbReference type="EMBL" id="KV425930">
    <property type="protein sequence ID" value="KZV97444.1"/>
    <property type="molecule type" value="Genomic_DNA"/>
</dbReference>
<dbReference type="PANTHER" id="PTHR31087:SF161">
    <property type="entry name" value="TUBBY C 2 FAMILY PROTEIN"/>
    <property type="match status" value="1"/>
</dbReference>
<dbReference type="OrthoDB" id="97518at2759"/>
<name>A0A165L6Y8_EXIGL</name>
<evidence type="ECO:0000313" key="3">
    <source>
        <dbReference type="Proteomes" id="UP000077266"/>
    </source>
</evidence>
<gene>
    <name evidence="2" type="ORF">EXIGLDRAFT_730658</name>
</gene>
<evidence type="ECO:0000256" key="1">
    <source>
        <dbReference type="ARBA" id="ARBA00005437"/>
    </source>
</evidence>
<dbReference type="InterPro" id="IPR025659">
    <property type="entry name" value="Tubby-like_C"/>
</dbReference>
<comment type="similarity">
    <text evidence="1">Belongs to the LOR family.</text>
</comment>
<reference evidence="2 3" key="1">
    <citation type="journal article" date="2016" name="Mol. Biol. Evol.">
        <title>Comparative Genomics of Early-Diverging Mushroom-Forming Fungi Provides Insights into the Origins of Lignocellulose Decay Capabilities.</title>
        <authorList>
            <person name="Nagy L.G."/>
            <person name="Riley R."/>
            <person name="Tritt A."/>
            <person name="Adam C."/>
            <person name="Daum C."/>
            <person name="Floudas D."/>
            <person name="Sun H."/>
            <person name="Yadav J.S."/>
            <person name="Pangilinan J."/>
            <person name="Larsson K.H."/>
            <person name="Matsuura K."/>
            <person name="Barry K."/>
            <person name="Labutti K."/>
            <person name="Kuo R."/>
            <person name="Ohm R.A."/>
            <person name="Bhattacharya S.S."/>
            <person name="Shirouzu T."/>
            <person name="Yoshinaga Y."/>
            <person name="Martin F.M."/>
            <person name="Grigoriev I.V."/>
            <person name="Hibbett D.S."/>
        </authorList>
    </citation>
    <scope>NUCLEOTIDE SEQUENCE [LARGE SCALE GENOMIC DNA]</scope>
    <source>
        <strain evidence="2 3">HHB12029</strain>
    </source>
</reference>
<dbReference type="InParanoid" id="A0A165L6Y8"/>
<dbReference type="SUPFAM" id="SSF54518">
    <property type="entry name" value="Tubby C-terminal domain-like"/>
    <property type="match status" value="1"/>
</dbReference>
<organism evidence="2 3">
    <name type="scientific">Exidia glandulosa HHB12029</name>
    <dbReference type="NCBI Taxonomy" id="1314781"/>
    <lineage>
        <taxon>Eukaryota</taxon>
        <taxon>Fungi</taxon>
        <taxon>Dikarya</taxon>
        <taxon>Basidiomycota</taxon>
        <taxon>Agaricomycotina</taxon>
        <taxon>Agaricomycetes</taxon>
        <taxon>Auriculariales</taxon>
        <taxon>Exidiaceae</taxon>
        <taxon>Exidia</taxon>
    </lineage>
</organism>
<accession>A0A165L6Y8</accession>
<dbReference type="Gene3D" id="2.40.160.200">
    <property type="entry name" value="LURP1-related"/>
    <property type="match status" value="1"/>
</dbReference>
<dbReference type="PANTHER" id="PTHR31087">
    <property type="match status" value="1"/>
</dbReference>
<dbReference type="InterPro" id="IPR007612">
    <property type="entry name" value="LOR"/>
</dbReference>
<dbReference type="Proteomes" id="UP000077266">
    <property type="component" value="Unassembled WGS sequence"/>
</dbReference>
<sequence length="195" mass="21908">MAALMPAPHAIGVFPHFCQHRMPIALRIREKKLSFTGDDFKIKDAATGAVIFEVDGKAFSLHGRKEFLDAQGTHLFTLRKELFHLHTTFEGRTPDDRTLFTIKSSFSFGTKLTATYTNPTTGQEEKLVLKGDFFDRKAEIFWGEQVVARIDRNFVNAGQLIFDQQSYVLHVAPGVDIALLTAFCVALDEKANESK</sequence>
<keyword evidence="3" id="KW-1185">Reference proteome</keyword>
<evidence type="ECO:0000313" key="2">
    <source>
        <dbReference type="EMBL" id="KZV97444.1"/>
    </source>
</evidence>
<dbReference type="InterPro" id="IPR038595">
    <property type="entry name" value="LOR_sf"/>
</dbReference>
<dbReference type="STRING" id="1314781.A0A165L6Y8"/>
<dbReference type="AlphaFoldDB" id="A0A165L6Y8"/>